<dbReference type="OrthoDB" id="7053758at2"/>
<organism evidence="1 2">
    <name type="scientific">Novosphingobium taihuense</name>
    <dbReference type="NCBI Taxonomy" id="260085"/>
    <lineage>
        <taxon>Bacteria</taxon>
        <taxon>Pseudomonadati</taxon>
        <taxon>Pseudomonadota</taxon>
        <taxon>Alphaproteobacteria</taxon>
        <taxon>Sphingomonadales</taxon>
        <taxon>Sphingomonadaceae</taxon>
        <taxon>Novosphingobium</taxon>
    </lineage>
</organism>
<evidence type="ECO:0008006" key="3">
    <source>
        <dbReference type="Google" id="ProtNLM"/>
    </source>
</evidence>
<sequence>MPSTPFATTRRAFTTTTLALPLLFPRAAGATIAKEIAMSQSPAVPMDWPRFIELIRGVDKTLEYVIDPQDAWLKQEAIQQMAMSLAQGYMAIFHSDPQHPVFYTFLNPIIKSAAPNPDYMYRSSFIEGHGTYRISGKRGTTLFVHIGIGSGYIGVDDVPGPSVGDIDLDTLTIGKDGSFSLILAPERPEGYTGDFYQLDPNARTVGIREASYDWINEVDSTMAIERLDGPATYRRWPIDEIAYRLERLAGFPERYAKLFVHFVQTLRQNPVNTVTLNDWASIGGLKDQTYYEGLFEFAEGECLLLETDVPERVRYWQVLLADQLFNSIEWDKCQSSLNGFQAQRYRDGKFRAVICNVDPGVPNWLDTAGRFKGVVQGRWYQASSAPHPTIKRIKLSELRDHLPTGTPVVDEATRKERLLERFRGAQFRKKW</sequence>
<keyword evidence="2" id="KW-1185">Reference proteome</keyword>
<dbReference type="EMBL" id="JACHOA010000008">
    <property type="protein sequence ID" value="MBB4615430.1"/>
    <property type="molecule type" value="Genomic_DNA"/>
</dbReference>
<evidence type="ECO:0000313" key="1">
    <source>
        <dbReference type="EMBL" id="MBB4615430.1"/>
    </source>
</evidence>
<protein>
    <recommendedName>
        <fullName evidence="3">DUF1214 domain-containing protein</fullName>
    </recommendedName>
</protein>
<proteinExistence type="predicted"/>
<evidence type="ECO:0000313" key="2">
    <source>
        <dbReference type="Proteomes" id="UP000538566"/>
    </source>
</evidence>
<accession>A0A7W7AE92</accession>
<gene>
    <name evidence="1" type="ORF">GGR37_003726</name>
</gene>
<dbReference type="RefSeq" id="WP_158637773.1">
    <property type="nucleotide sequence ID" value="NZ_JACHOA010000008.1"/>
</dbReference>
<comment type="caution">
    <text evidence="1">The sequence shown here is derived from an EMBL/GenBank/DDBJ whole genome shotgun (WGS) entry which is preliminary data.</text>
</comment>
<dbReference type="AlphaFoldDB" id="A0A7W7AE92"/>
<dbReference type="Proteomes" id="UP000538566">
    <property type="component" value="Unassembled WGS sequence"/>
</dbReference>
<reference evidence="1 2" key="1">
    <citation type="submission" date="2020-08" db="EMBL/GenBank/DDBJ databases">
        <title>Genomic Encyclopedia of Type Strains, Phase IV (KMG-IV): sequencing the most valuable type-strain genomes for metagenomic binning, comparative biology and taxonomic classification.</title>
        <authorList>
            <person name="Goeker M."/>
        </authorList>
    </citation>
    <scope>NUCLEOTIDE SEQUENCE [LARGE SCALE GENOMIC DNA]</scope>
    <source>
        <strain evidence="1 2">DSM 17507</strain>
    </source>
</reference>
<name>A0A7W7AE92_9SPHN</name>